<accession>A0ABP5E3R8</accession>
<keyword evidence="5" id="KW-0012">Acyltransferase</keyword>
<dbReference type="GO" id="GO:0016746">
    <property type="term" value="F:acyltransferase activity"/>
    <property type="evidence" value="ECO:0007669"/>
    <property type="project" value="UniProtKB-KW"/>
</dbReference>
<dbReference type="InterPro" id="IPR043968">
    <property type="entry name" value="SGNH"/>
</dbReference>
<dbReference type="Pfam" id="PF01757">
    <property type="entry name" value="Acyl_transf_3"/>
    <property type="match status" value="1"/>
</dbReference>
<dbReference type="PANTHER" id="PTHR23028">
    <property type="entry name" value="ACETYLTRANSFERASE"/>
    <property type="match status" value="1"/>
</dbReference>
<sequence length="715" mass="78351">MPSADDDLGPQHLAEPRRTVTAEPRDRSPEHAEPSRFIPHVQGLRAIAVLAVVLYHFWPGRFPGGYVGVDIFFVISGFLITSHLMRELTATGTVRLGQFWARRARRLLPASLLVLLFCALVAMSPYLTPTSALPNEVREILASTFYVENWYLALNSADYLNHSGDPTTVQHYWSLSLEEQFYVMWPLLMLLAAWIGVKWFRGSRRRAVIVTLAVVSVVSFAFCVVFTLTNPAPAYFVTFGRMWQFGIGAMVALVPMLRIRNAIGSFVLGWAGILVLLYVVFTFDAQTPFPGYAAAVPTLGAAAVIMASNHERWWYPTRVLAIRPAQFVGNISYSLYLWHWPLIIIAPSVPFWGLTIYHRLALLALCFVLAWLTKKFVEDPARGWKVLTSRPARVTLWSSLGAMVLVAGVAGAAWAVNAGTYTAGVKALQDLRENPPECFGAASVLDPTCADTDFADTILPAAGFAGVDRPTSPECFVQLNDARPVSCTFGSDDPDAPRVALIGDSHAYQLLSTFESMAEENGWQLVTYFKGACPWNTTPLATPGAFGAACTEWRDSMSAELADADIDAVFTAALATTPYSSDGYPSSHDAAVAGYREAWSDMLDRGIPVITVVDNPVWETDPNKCLRTRAEAAACDGERSAVLVADDPLRDAASGLDRATLLDFTDVYCGQDVCWPVVGGANIYRDQDHVTVTFADTLKPWYSSAIEDALASRDQ</sequence>
<feature type="transmembrane region" description="Helical" evidence="2">
    <location>
        <begin position="356"/>
        <end position="373"/>
    </location>
</feature>
<evidence type="ECO:0000259" key="4">
    <source>
        <dbReference type="Pfam" id="PF19040"/>
    </source>
</evidence>
<evidence type="ECO:0000313" key="5">
    <source>
        <dbReference type="EMBL" id="GAA1990392.1"/>
    </source>
</evidence>
<keyword evidence="2" id="KW-0472">Membrane</keyword>
<dbReference type="InterPro" id="IPR050879">
    <property type="entry name" value="Acyltransferase_3"/>
</dbReference>
<dbReference type="Pfam" id="PF19040">
    <property type="entry name" value="SGNH"/>
    <property type="match status" value="1"/>
</dbReference>
<feature type="transmembrane region" description="Helical" evidence="2">
    <location>
        <begin position="327"/>
        <end position="350"/>
    </location>
</feature>
<keyword evidence="2" id="KW-1133">Transmembrane helix</keyword>
<comment type="caution">
    <text evidence="5">The sequence shown here is derived from an EMBL/GenBank/DDBJ whole genome shotgun (WGS) entry which is preliminary data.</text>
</comment>
<feature type="region of interest" description="Disordered" evidence="1">
    <location>
        <begin position="1"/>
        <end position="34"/>
    </location>
</feature>
<dbReference type="EMBL" id="BAAAOH010000001">
    <property type="protein sequence ID" value="GAA1990392.1"/>
    <property type="molecule type" value="Genomic_DNA"/>
</dbReference>
<feature type="transmembrane region" description="Helical" evidence="2">
    <location>
        <begin position="207"/>
        <end position="228"/>
    </location>
</feature>
<feature type="domain" description="Acyltransferase 3" evidence="3">
    <location>
        <begin position="42"/>
        <end position="373"/>
    </location>
</feature>
<feature type="transmembrane region" description="Helical" evidence="2">
    <location>
        <begin position="182"/>
        <end position="200"/>
    </location>
</feature>
<feature type="transmembrane region" description="Helical" evidence="2">
    <location>
        <begin position="266"/>
        <end position="283"/>
    </location>
</feature>
<evidence type="ECO:0000259" key="3">
    <source>
        <dbReference type="Pfam" id="PF01757"/>
    </source>
</evidence>
<gene>
    <name evidence="5" type="ORF">GCM10009777_27120</name>
</gene>
<dbReference type="RefSeq" id="WP_344063207.1">
    <property type="nucleotide sequence ID" value="NZ_BAAAOH010000001.1"/>
</dbReference>
<feature type="compositionally biased region" description="Basic and acidic residues" evidence="1">
    <location>
        <begin position="14"/>
        <end position="34"/>
    </location>
</feature>
<evidence type="ECO:0000256" key="2">
    <source>
        <dbReference type="SAM" id="Phobius"/>
    </source>
</evidence>
<dbReference type="PANTHER" id="PTHR23028:SF53">
    <property type="entry name" value="ACYL_TRANSF_3 DOMAIN-CONTAINING PROTEIN"/>
    <property type="match status" value="1"/>
</dbReference>
<keyword evidence="5" id="KW-0808">Transferase</keyword>
<proteinExistence type="predicted"/>
<feature type="transmembrane region" description="Helical" evidence="2">
    <location>
        <begin position="106"/>
        <end position="127"/>
    </location>
</feature>
<reference evidence="6" key="1">
    <citation type="journal article" date="2019" name="Int. J. Syst. Evol. Microbiol.">
        <title>The Global Catalogue of Microorganisms (GCM) 10K type strain sequencing project: providing services to taxonomists for standard genome sequencing and annotation.</title>
        <authorList>
            <consortium name="The Broad Institute Genomics Platform"/>
            <consortium name="The Broad Institute Genome Sequencing Center for Infectious Disease"/>
            <person name="Wu L."/>
            <person name="Ma J."/>
        </authorList>
    </citation>
    <scope>NUCLEOTIDE SEQUENCE [LARGE SCALE GENOMIC DNA]</scope>
    <source>
        <strain evidence="6">JCM 14902</strain>
    </source>
</reference>
<protein>
    <submittedName>
        <fullName evidence="5">Acyltransferase family protein</fullName>
    </submittedName>
</protein>
<keyword evidence="6" id="KW-1185">Reference proteome</keyword>
<feature type="transmembrane region" description="Helical" evidence="2">
    <location>
        <begin position="394"/>
        <end position="416"/>
    </location>
</feature>
<keyword evidence="2" id="KW-0812">Transmembrane</keyword>
<evidence type="ECO:0000256" key="1">
    <source>
        <dbReference type="SAM" id="MobiDB-lite"/>
    </source>
</evidence>
<organism evidence="5 6">
    <name type="scientific">Microbacterium pumilum</name>
    <dbReference type="NCBI Taxonomy" id="344165"/>
    <lineage>
        <taxon>Bacteria</taxon>
        <taxon>Bacillati</taxon>
        <taxon>Actinomycetota</taxon>
        <taxon>Actinomycetes</taxon>
        <taxon>Micrococcales</taxon>
        <taxon>Microbacteriaceae</taxon>
        <taxon>Microbacterium</taxon>
    </lineage>
</organism>
<name>A0ABP5E3R8_9MICO</name>
<feature type="transmembrane region" description="Helical" evidence="2">
    <location>
        <begin position="234"/>
        <end position="254"/>
    </location>
</feature>
<feature type="transmembrane region" description="Helical" evidence="2">
    <location>
        <begin position="289"/>
        <end position="307"/>
    </location>
</feature>
<dbReference type="InterPro" id="IPR002656">
    <property type="entry name" value="Acyl_transf_3_dom"/>
</dbReference>
<dbReference type="Proteomes" id="UP001500326">
    <property type="component" value="Unassembled WGS sequence"/>
</dbReference>
<feature type="domain" description="SGNH" evidence="4">
    <location>
        <begin position="485"/>
        <end position="700"/>
    </location>
</feature>
<feature type="transmembrane region" description="Helical" evidence="2">
    <location>
        <begin position="64"/>
        <end position="85"/>
    </location>
</feature>
<evidence type="ECO:0000313" key="6">
    <source>
        <dbReference type="Proteomes" id="UP001500326"/>
    </source>
</evidence>